<evidence type="ECO:0000259" key="3">
    <source>
        <dbReference type="Pfam" id="PF02520"/>
    </source>
</evidence>
<evidence type="ECO:0000256" key="2">
    <source>
        <dbReference type="SAM" id="SignalP"/>
    </source>
</evidence>
<keyword evidence="2" id="KW-0732">Signal</keyword>
<feature type="region of interest" description="Disordered" evidence="1">
    <location>
        <begin position="141"/>
        <end position="170"/>
    </location>
</feature>
<keyword evidence="5" id="KW-1185">Reference proteome</keyword>
<dbReference type="InterPro" id="IPR003677">
    <property type="entry name" value="ANIS5_cation-bd"/>
</dbReference>
<protein>
    <recommendedName>
        <fullName evidence="3">SXP/RAL-2 family protein Ani s 5-like cation-binding domain-containing protein</fullName>
    </recommendedName>
</protein>
<accession>A0AA36M8V2</accession>
<gene>
    <name evidence="4" type="ORF">CYNAS_LOCUS13906</name>
</gene>
<feature type="compositionally biased region" description="Basic residues" evidence="1">
    <location>
        <begin position="149"/>
        <end position="158"/>
    </location>
</feature>
<reference evidence="4" key="1">
    <citation type="submission" date="2023-07" db="EMBL/GenBank/DDBJ databases">
        <authorList>
            <consortium name="CYATHOMIX"/>
        </authorList>
    </citation>
    <scope>NUCLEOTIDE SEQUENCE</scope>
    <source>
        <strain evidence="4">N/A</strain>
    </source>
</reference>
<dbReference type="EMBL" id="CATQJL010000305">
    <property type="protein sequence ID" value="CAJ0601923.1"/>
    <property type="molecule type" value="Genomic_DNA"/>
</dbReference>
<dbReference type="Proteomes" id="UP001176961">
    <property type="component" value="Unassembled WGS sequence"/>
</dbReference>
<organism evidence="4 5">
    <name type="scientific">Cylicocyclus nassatus</name>
    <name type="common">Nematode worm</name>
    <dbReference type="NCBI Taxonomy" id="53992"/>
    <lineage>
        <taxon>Eukaryota</taxon>
        <taxon>Metazoa</taxon>
        <taxon>Ecdysozoa</taxon>
        <taxon>Nematoda</taxon>
        <taxon>Chromadorea</taxon>
        <taxon>Rhabditida</taxon>
        <taxon>Rhabditina</taxon>
        <taxon>Rhabditomorpha</taxon>
        <taxon>Strongyloidea</taxon>
        <taxon>Strongylidae</taxon>
        <taxon>Cylicocyclus</taxon>
    </lineage>
</organism>
<evidence type="ECO:0000256" key="1">
    <source>
        <dbReference type="SAM" id="MobiDB-lite"/>
    </source>
</evidence>
<dbReference type="Pfam" id="PF02520">
    <property type="entry name" value="ANIS5_cation-bd"/>
    <property type="match status" value="1"/>
</dbReference>
<proteinExistence type="predicted"/>
<feature type="domain" description="SXP/RAL-2 family protein Ani s 5-like cation-binding" evidence="3">
    <location>
        <begin position="33"/>
        <end position="139"/>
    </location>
</feature>
<evidence type="ECO:0000313" key="5">
    <source>
        <dbReference type="Proteomes" id="UP001176961"/>
    </source>
</evidence>
<sequence length="170" mass="20154">MQEFLTFYILLTLCASALGAAPRTTFLEDVSPEAKAEYLQLSKRKDLSRSELKKMQRKWGKDHEVKDKVDAYLIEKEKYDKIVHDKFASLLERLPKLGKEFLELKENQDLSREETNYKFKIMISENYLEYKMLSYAWKKLRKGEDKPKKGSRKRKVTKKGLIERSRNPVI</sequence>
<feature type="chain" id="PRO_5041363006" description="SXP/RAL-2 family protein Ani s 5-like cation-binding domain-containing protein" evidence="2">
    <location>
        <begin position="20"/>
        <end position="170"/>
    </location>
</feature>
<comment type="caution">
    <text evidence="4">The sequence shown here is derived from an EMBL/GenBank/DDBJ whole genome shotgun (WGS) entry which is preliminary data.</text>
</comment>
<name>A0AA36M8V2_CYLNA</name>
<feature type="signal peptide" evidence="2">
    <location>
        <begin position="1"/>
        <end position="19"/>
    </location>
</feature>
<feature type="compositionally biased region" description="Basic and acidic residues" evidence="1">
    <location>
        <begin position="160"/>
        <end position="170"/>
    </location>
</feature>
<evidence type="ECO:0000313" key="4">
    <source>
        <dbReference type="EMBL" id="CAJ0601923.1"/>
    </source>
</evidence>
<dbReference type="AlphaFoldDB" id="A0AA36M8V2"/>